<dbReference type="Gene3D" id="3.30.70.370">
    <property type="match status" value="1"/>
</dbReference>
<keyword evidence="2" id="KW-0235">DNA replication</keyword>
<accession>A0A1E3A366</accession>
<reference evidence="5 6" key="1">
    <citation type="submission" date="2016-07" db="EMBL/GenBank/DDBJ databases">
        <title>Characterization of isolates of Eisenbergiella tayi derived from blood cultures, using whole genome sequencing.</title>
        <authorList>
            <person name="Burdz T."/>
            <person name="Wiebe D."/>
            <person name="Huynh C."/>
            <person name="Bernard K."/>
        </authorList>
    </citation>
    <scope>NUCLEOTIDE SEQUENCE [LARGE SCALE GENOMIC DNA]</scope>
    <source>
        <strain evidence="5 6">NML 110608</strain>
    </source>
</reference>
<comment type="caution">
    <text evidence="5">The sequence shown here is derived from an EMBL/GenBank/DDBJ whole genome shotgun (WGS) entry which is preliminary data.</text>
</comment>
<evidence type="ECO:0000256" key="3">
    <source>
        <dbReference type="ARBA" id="ARBA00049244"/>
    </source>
</evidence>
<proteinExistence type="predicted"/>
<dbReference type="GO" id="GO:0006302">
    <property type="term" value="P:double-strand break repair"/>
    <property type="evidence" value="ECO:0007669"/>
    <property type="project" value="TreeGrafter"/>
</dbReference>
<dbReference type="PANTHER" id="PTHR10133:SF27">
    <property type="entry name" value="DNA POLYMERASE NU"/>
    <property type="match status" value="1"/>
</dbReference>
<dbReference type="EC" id="2.7.7.7" evidence="1"/>
<dbReference type="Proteomes" id="UP000094067">
    <property type="component" value="Unassembled WGS sequence"/>
</dbReference>
<name>A0A1E3A366_9FIRM</name>
<evidence type="ECO:0000259" key="4">
    <source>
        <dbReference type="SMART" id="SM00482"/>
    </source>
</evidence>
<feature type="domain" description="DNA-directed DNA polymerase family A palm" evidence="4">
    <location>
        <begin position="370"/>
        <end position="619"/>
    </location>
</feature>
<dbReference type="InterPro" id="IPR002298">
    <property type="entry name" value="DNA_polymerase_A"/>
</dbReference>
<dbReference type="InterPro" id="IPR001098">
    <property type="entry name" value="DNA-dir_DNA_pol_A_palm_dom"/>
</dbReference>
<comment type="catalytic activity">
    <reaction evidence="3">
        <text>DNA(n) + a 2'-deoxyribonucleoside 5'-triphosphate = DNA(n+1) + diphosphate</text>
        <dbReference type="Rhea" id="RHEA:22508"/>
        <dbReference type="Rhea" id="RHEA-COMP:17339"/>
        <dbReference type="Rhea" id="RHEA-COMP:17340"/>
        <dbReference type="ChEBI" id="CHEBI:33019"/>
        <dbReference type="ChEBI" id="CHEBI:61560"/>
        <dbReference type="ChEBI" id="CHEBI:173112"/>
        <dbReference type="EC" id="2.7.7.7"/>
    </reaction>
</comment>
<sequence length="655" mass="74692">MKRILSIDIETYSSVDIKKSGLYKYVQSPDFEILLFAYAYDNQPVQIVDLAQGEKIPYFVLMDLHRPEVEKHAFNAAFEFYCLSKFWETRIEQWHCTMVHALYCGYPGSLDAAGKAMELPQDKRKMAAGKALIRYFCIPCKPTKTNGGRLRNYPRHDKGKWNLFKEYCRQDVETERTIKNCLDKYPVPEHEHYLWTIDQAMNIGGVGVDTQLVHGAIAVHEQVSSQLKSKAQEITGLDNPNSVAQLKEWIMENSDLEIESLNKKTIAELLESDAGGDAVQEMLKIRQEYAKTSIKKYTAMDAAVCSDGRIRGLLQFYGANRTGRFAGRLVQVQNLPRNYLETLDYARELVKERKVEALRLIYGNIPDTLSQLIRTAFVPGEGCRFVVADFSAIEARVISWLANEEWRLQVFRTHGKIYEASASSMFGVDIDLIKKGHPEYALRAKGKVAELALGYQGSKGALIQMGALAMGIREEELPDIVSRWRSANRRIVDLWYSIDRCAVDCVKTGKASALPKGIYFTRDENYLMITLPSGRRLFYYHPEVHPNERGYDQIWYTGVNQKTKKWETIETYGGKLTENIVQAVARDCLTDAMEHLTQAGYRINFHIHDEVILECPNSSTQSLEEAVRIMCVPPVWAEGLPLNADGFEGPYYKKE</sequence>
<dbReference type="GO" id="GO:0006261">
    <property type="term" value="P:DNA-templated DNA replication"/>
    <property type="evidence" value="ECO:0007669"/>
    <property type="project" value="InterPro"/>
</dbReference>
<dbReference type="Pfam" id="PF00476">
    <property type="entry name" value="DNA_pol_A"/>
    <property type="match status" value="1"/>
</dbReference>
<dbReference type="CDD" id="cd08642">
    <property type="entry name" value="DNA_pol_A_pol_I_A"/>
    <property type="match status" value="1"/>
</dbReference>
<dbReference type="GO" id="GO:0003677">
    <property type="term" value="F:DNA binding"/>
    <property type="evidence" value="ECO:0007669"/>
    <property type="project" value="InterPro"/>
</dbReference>
<dbReference type="Gene3D" id="1.10.150.20">
    <property type="entry name" value="5' to 3' exonuclease, C-terminal subdomain"/>
    <property type="match status" value="1"/>
</dbReference>
<dbReference type="RefSeq" id="WP_069153721.1">
    <property type="nucleotide sequence ID" value="NZ_MCGH01000003.1"/>
</dbReference>
<dbReference type="SMART" id="SM00482">
    <property type="entry name" value="POLAc"/>
    <property type="match status" value="1"/>
</dbReference>
<dbReference type="PANTHER" id="PTHR10133">
    <property type="entry name" value="DNA POLYMERASE I"/>
    <property type="match status" value="1"/>
</dbReference>
<dbReference type="AlphaFoldDB" id="A0A1E3A366"/>
<protein>
    <recommendedName>
        <fullName evidence="1">DNA-directed DNA polymerase</fullName>
        <ecNumber evidence="1">2.7.7.7</ecNumber>
    </recommendedName>
</protein>
<evidence type="ECO:0000256" key="2">
    <source>
        <dbReference type="ARBA" id="ARBA00022705"/>
    </source>
</evidence>
<dbReference type="SUPFAM" id="SSF56672">
    <property type="entry name" value="DNA/RNA polymerases"/>
    <property type="match status" value="1"/>
</dbReference>
<dbReference type="EMBL" id="MCGH01000003">
    <property type="protein sequence ID" value="ODM03190.1"/>
    <property type="molecule type" value="Genomic_DNA"/>
</dbReference>
<evidence type="ECO:0000256" key="1">
    <source>
        <dbReference type="ARBA" id="ARBA00012417"/>
    </source>
</evidence>
<evidence type="ECO:0000313" key="6">
    <source>
        <dbReference type="Proteomes" id="UP000094067"/>
    </source>
</evidence>
<evidence type="ECO:0000313" key="5">
    <source>
        <dbReference type="EMBL" id="ODM03190.1"/>
    </source>
</evidence>
<dbReference type="PATRIC" id="fig|1432052.4.peg.4409"/>
<dbReference type="InterPro" id="IPR043502">
    <property type="entry name" value="DNA/RNA_pol_sf"/>
</dbReference>
<dbReference type="GO" id="GO:0003887">
    <property type="term" value="F:DNA-directed DNA polymerase activity"/>
    <property type="evidence" value="ECO:0007669"/>
    <property type="project" value="UniProtKB-EC"/>
</dbReference>
<organism evidence="5 6">
    <name type="scientific">Eisenbergiella tayi</name>
    <dbReference type="NCBI Taxonomy" id="1432052"/>
    <lineage>
        <taxon>Bacteria</taxon>
        <taxon>Bacillati</taxon>
        <taxon>Bacillota</taxon>
        <taxon>Clostridia</taxon>
        <taxon>Lachnospirales</taxon>
        <taxon>Lachnospiraceae</taxon>
        <taxon>Eisenbergiella</taxon>
    </lineage>
</organism>
<gene>
    <name evidence="5" type="ORF">BEI61_03984</name>
</gene>